<dbReference type="Pfam" id="PF00107">
    <property type="entry name" value="ADH_zinc_N"/>
    <property type="match status" value="1"/>
</dbReference>
<dbReference type="Pfam" id="PF08240">
    <property type="entry name" value="ADH_N"/>
    <property type="match status" value="1"/>
</dbReference>
<dbReference type="InterPro" id="IPR013154">
    <property type="entry name" value="ADH-like_N"/>
</dbReference>
<dbReference type="SMART" id="SM00829">
    <property type="entry name" value="PKS_ER"/>
    <property type="match status" value="1"/>
</dbReference>
<reference evidence="2 3" key="1">
    <citation type="journal article" date="2022" name="Pathogens">
        <title>Staphylococcus ratti sp. nov. Isolated from a Lab Rat.</title>
        <authorList>
            <person name="Kovarovic V."/>
            <person name="Sedlacek I."/>
            <person name="Petras P."/>
            <person name="Kralova S."/>
            <person name="Maslanova I."/>
            <person name="Svec P."/>
            <person name="Neumann-Schaal M."/>
            <person name="Botka T."/>
            <person name="Gelbicova T."/>
            <person name="Stankova E."/>
            <person name="Doskar J."/>
            <person name="Pantucek R."/>
        </authorList>
    </citation>
    <scope>NUCLEOTIDE SEQUENCE [LARGE SCALE GENOMIC DNA]</scope>
    <source>
        <strain evidence="2 3">CCM 9025</strain>
    </source>
</reference>
<dbReference type="SUPFAM" id="SSF51735">
    <property type="entry name" value="NAD(P)-binding Rossmann-fold domains"/>
    <property type="match status" value="1"/>
</dbReference>
<dbReference type="SUPFAM" id="SSF50129">
    <property type="entry name" value="GroES-like"/>
    <property type="match status" value="1"/>
</dbReference>
<name>A0ABY3PCY8_9STAP</name>
<feature type="domain" description="Enoyl reductase (ER)" evidence="1">
    <location>
        <begin position="10"/>
        <end position="333"/>
    </location>
</feature>
<dbReference type="InterPro" id="IPR052711">
    <property type="entry name" value="Zinc_ADH-like"/>
</dbReference>
<dbReference type="InterPro" id="IPR011032">
    <property type="entry name" value="GroES-like_sf"/>
</dbReference>
<evidence type="ECO:0000313" key="2">
    <source>
        <dbReference type="EMBL" id="UEX90134.1"/>
    </source>
</evidence>
<sequence length="337" mass="36763">MKAWRLENFGLDNLKQVEVEKPKIEANQILIKVNSVSLNYRDTAIVDGVYTPDLLEFPFIPVSDASGEVVEVGSDVSKFKKGDRVTSHMFTKWLEGKPKSDEQLHALGATVDGGLSEYMVLNEDATVFTPDILSDIQASTLPVAAFVVWFSLVEYGSIKAGDRVLVQGTGGVSIFAIQIASALGAEVIATSSSDEKLEKAKALGASKVINYKTHPDWENEVQKLTNGNGVEHIVEVVGGSSIAKSIEALAYQGNIYVIGFLENMVAEVNLFSLLAKQAKIHGVNVGHHRAFEDFTRALDQLNIEPVIDTIYSFDQAKEAYKHQAKGAFGKIVVDFNK</sequence>
<dbReference type="Gene3D" id="3.40.50.720">
    <property type="entry name" value="NAD(P)-binding Rossmann-like Domain"/>
    <property type="match status" value="1"/>
</dbReference>
<evidence type="ECO:0000313" key="3">
    <source>
        <dbReference type="Proteomes" id="UP001197626"/>
    </source>
</evidence>
<protein>
    <submittedName>
        <fullName evidence="2">NAD(P)-dependent alcohol dehydrogenase</fullName>
    </submittedName>
</protein>
<keyword evidence="3" id="KW-1185">Reference proteome</keyword>
<dbReference type="InterPro" id="IPR020843">
    <property type="entry name" value="ER"/>
</dbReference>
<dbReference type="EMBL" id="CP086654">
    <property type="protein sequence ID" value="UEX90134.1"/>
    <property type="molecule type" value="Genomic_DNA"/>
</dbReference>
<dbReference type="PANTHER" id="PTHR45033:SF2">
    <property type="entry name" value="ZINC-TYPE ALCOHOL DEHYDROGENASE-LIKE PROTEIN C1773.06C"/>
    <property type="match status" value="1"/>
</dbReference>
<dbReference type="InterPro" id="IPR013149">
    <property type="entry name" value="ADH-like_C"/>
</dbReference>
<dbReference type="Gene3D" id="3.90.180.10">
    <property type="entry name" value="Medium-chain alcohol dehydrogenases, catalytic domain"/>
    <property type="match status" value="1"/>
</dbReference>
<dbReference type="PANTHER" id="PTHR45033">
    <property type="match status" value="1"/>
</dbReference>
<gene>
    <name evidence="2" type="ORF">LN051_00150</name>
</gene>
<organism evidence="2 3">
    <name type="scientific">Staphylococcus ratti</name>
    <dbReference type="NCBI Taxonomy" id="2892440"/>
    <lineage>
        <taxon>Bacteria</taxon>
        <taxon>Bacillati</taxon>
        <taxon>Bacillota</taxon>
        <taxon>Bacilli</taxon>
        <taxon>Bacillales</taxon>
        <taxon>Staphylococcaceae</taxon>
        <taxon>Staphylococcus</taxon>
    </lineage>
</organism>
<accession>A0ABY3PCY8</accession>
<dbReference type="Proteomes" id="UP001197626">
    <property type="component" value="Chromosome"/>
</dbReference>
<evidence type="ECO:0000259" key="1">
    <source>
        <dbReference type="SMART" id="SM00829"/>
    </source>
</evidence>
<dbReference type="CDD" id="cd08276">
    <property type="entry name" value="MDR7"/>
    <property type="match status" value="1"/>
</dbReference>
<proteinExistence type="predicted"/>
<dbReference type="InterPro" id="IPR036291">
    <property type="entry name" value="NAD(P)-bd_dom_sf"/>
</dbReference>
<dbReference type="RefSeq" id="WP_229292631.1">
    <property type="nucleotide sequence ID" value="NZ_CP086654.1"/>
</dbReference>